<feature type="transmembrane region" description="Helical" evidence="1">
    <location>
        <begin position="106"/>
        <end position="125"/>
    </location>
</feature>
<keyword evidence="1" id="KW-0472">Membrane</keyword>
<evidence type="ECO:0000256" key="1">
    <source>
        <dbReference type="SAM" id="Phobius"/>
    </source>
</evidence>
<keyword evidence="1" id="KW-0812">Transmembrane</keyword>
<evidence type="ECO:0000313" key="2">
    <source>
        <dbReference type="EMBL" id="EDQ48997.1"/>
    </source>
</evidence>
<proteinExistence type="predicted"/>
<name>A9U5Q7_PHYPA</name>
<sequence>MEGTTNADARIRIKELFLLHLRNQMKECRHYWIFKRSCYINPELYMCIIVDGIDQNTTMVPRMRQTMKNIEHRFVKTHLCRALVHGIGLYCDVWFRAHHKYDSNQVVSTLLYVIVGSDLLIGIIFSHHMRFYMDNLEGTHEIRVQHKDYCKDPWRPEAGTKTLRLLPSRKKRPAFANVFTTDERELKTLDDFIAYKERCIQRLQHEDRNRNAKMEVERLNLYLAEFPCKDRSDEYRSSLFWPSDMSNTTPAERAPLEIVAMLPHAEAFGYFDPRRGRPSYQAMPRAQQMEYNHIEDQAKQGAGDEGNHDPFPPFNLQSDISCRQFVALSIDQAELQAVCHFMWER</sequence>
<organism>
    <name type="scientific">Physcomitrium patens</name>
    <name type="common">Spreading-leaved earth moss</name>
    <name type="synonym">Physcomitrella patens</name>
    <dbReference type="NCBI Taxonomy" id="3218"/>
    <lineage>
        <taxon>Eukaryota</taxon>
        <taxon>Viridiplantae</taxon>
        <taxon>Streptophyta</taxon>
        <taxon>Embryophyta</taxon>
        <taxon>Bryophyta</taxon>
        <taxon>Bryophytina</taxon>
        <taxon>Bryopsida</taxon>
        <taxon>Funariidae</taxon>
        <taxon>Funariales</taxon>
        <taxon>Funariaceae</taxon>
        <taxon>Physcomitrium</taxon>
    </lineage>
</organism>
<dbReference type="AlphaFoldDB" id="A9U5Q7"/>
<gene>
    <name evidence="2" type="ORF">PHYPADRAFT_102791</name>
</gene>
<protein>
    <submittedName>
        <fullName evidence="2">Predicted protein</fullName>
    </submittedName>
</protein>
<reference evidence="2" key="1">
    <citation type="journal article" date="2008" name="Science">
        <title>The Physcomitrella genome reveals evolutionary insights into the conquest of land by plants.</title>
        <authorList>
            <person name="Rensing S."/>
            <person name="Lang D."/>
            <person name="Zimmer A."/>
            <person name="Terry A."/>
            <person name="Salamov A."/>
            <person name="Shapiro H."/>
            <person name="Nishiyama T."/>
            <person name="Perroud P.-F."/>
            <person name="Lindquist E."/>
            <person name="Kamisugi Y."/>
            <person name="Tanahashi T."/>
            <person name="Sakakibara K."/>
            <person name="Fujita T."/>
            <person name="Oishi K."/>
            <person name="Shin-I T."/>
            <person name="Kuroki Y."/>
            <person name="Toyoda A."/>
            <person name="Suzuki Y."/>
            <person name="Hashimoto A."/>
            <person name="Yamaguchi K."/>
            <person name="Sugano A."/>
            <person name="Kohara Y."/>
            <person name="Fujiyama A."/>
            <person name="Anterola A."/>
            <person name="Aoki S."/>
            <person name="Ashton N."/>
            <person name="Barbazuk W.B."/>
            <person name="Barker E."/>
            <person name="Bennetzen J."/>
            <person name="Bezanilla M."/>
            <person name="Blankenship R."/>
            <person name="Cho S.H."/>
            <person name="Dutcher S."/>
            <person name="Estelle M."/>
            <person name="Fawcett J.A."/>
            <person name="Gundlach H."/>
            <person name="Hanada K."/>
            <person name="Heyl A."/>
            <person name="Hicks K.A."/>
            <person name="Hugh J."/>
            <person name="Lohr M."/>
            <person name="Mayer K."/>
            <person name="Melkozernov A."/>
            <person name="Murata T."/>
            <person name="Nelson D."/>
            <person name="Pils B."/>
            <person name="Prigge M."/>
            <person name="Reiss B."/>
            <person name="Renner T."/>
            <person name="Rombauts S."/>
            <person name="Rushton P."/>
            <person name="Sanderfoot A."/>
            <person name="Schween G."/>
            <person name="Shiu S.-H."/>
            <person name="Stueber K."/>
            <person name="Theodoulou F.L."/>
            <person name="Tu H."/>
            <person name="Van de Peer Y."/>
            <person name="Verrier P.J."/>
            <person name="Waters E."/>
            <person name="Wood A."/>
            <person name="Yang L."/>
            <person name="Cove D."/>
            <person name="Cuming A."/>
            <person name="Hasebe M."/>
            <person name="Lucas S."/>
            <person name="Mishler D.B."/>
            <person name="Reski R."/>
            <person name="Grigoriev I."/>
            <person name="Quatrano R.S."/>
            <person name="Boore J.L."/>
        </authorList>
    </citation>
    <scope>NUCLEOTIDE SEQUENCE [LARGE SCALE GENOMIC DNA]</scope>
</reference>
<keyword evidence="1" id="KW-1133">Transmembrane helix</keyword>
<accession>A9U5Q7</accession>
<dbReference type="EMBL" id="DS545594">
    <property type="protein sequence ID" value="EDQ48997.1"/>
    <property type="molecule type" value="Genomic_DNA"/>
</dbReference>